<evidence type="ECO:0000313" key="1">
    <source>
        <dbReference type="EMBL" id="WQH04148.1"/>
    </source>
</evidence>
<evidence type="ECO:0000313" key="2">
    <source>
        <dbReference type="Proteomes" id="UP001326110"/>
    </source>
</evidence>
<dbReference type="Proteomes" id="UP001326110">
    <property type="component" value="Chromosome"/>
</dbReference>
<dbReference type="EMBL" id="CP140152">
    <property type="protein sequence ID" value="WQH04148.1"/>
    <property type="molecule type" value="Genomic_DNA"/>
</dbReference>
<dbReference type="GeneID" id="43165108"/>
<proteinExistence type="predicted"/>
<gene>
    <name evidence="1" type="ORF">SR858_24380</name>
</gene>
<keyword evidence="2" id="KW-1185">Reference proteome</keyword>
<organism evidence="1 2">
    <name type="scientific">Duganella zoogloeoides</name>
    <dbReference type="NCBI Taxonomy" id="75659"/>
    <lineage>
        <taxon>Bacteria</taxon>
        <taxon>Pseudomonadati</taxon>
        <taxon>Pseudomonadota</taxon>
        <taxon>Betaproteobacteria</taxon>
        <taxon>Burkholderiales</taxon>
        <taxon>Oxalobacteraceae</taxon>
        <taxon>Telluria group</taxon>
        <taxon>Duganella</taxon>
    </lineage>
</organism>
<protein>
    <submittedName>
        <fullName evidence="1">SapC family protein</fullName>
    </submittedName>
</protein>
<name>A0ABZ0XX44_9BURK</name>
<dbReference type="RefSeq" id="WP_019923498.1">
    <property type="nucleotide sequence ID" value="NZ_CP140152.1"/>
</dbReference>
<accession>A0ABZ0XX44</accession>
<dbReference type="InterPro" id="IPR010836">
    <property type="entry name" value="SapC"/>
</dbReference>
<dbReference type="Pfam" id="PF07277">
    <property type="entry name" value="SapC"/>
    <property type="match status" value="1"/>
</dbReference>
<sequence>MAKPVLLNNITHQHLRVRTGPGAEFGDNQMAAPIIAAEFRQAQAHYPIVFRPTAGDGFEALALFGLAAGDNLFLSNDGWDADYVPLAVRRQPFLIGVSGQELTVHVDEDSARLRCGPDEGEAVFLEEGSPTPYLEQVNSMLFALHEGMLEMTGLIAALREHALLEAFVFEIELADGSERRLEGLYTINEEALAALDAAALDRLHRAGYLLPVYMVVASLSNFRALIERENRRYAVPR</sequence>
<reference evidence="1 2" key="1">
    <citation type="submission" date="2023-11" db="EMBL/GenBank/DDBJ databases">
        <title>MicrobeMod: A computational toolkit for identifying prokaryotic methylation and restriction-modification with nanopore sequencing.</title>
        <authorList>
            <person name="Crits-Christoph A."/>
            <person name="Kang S.C."/>
            <person name="Lee H."/>
            <person name="Ostrov N."/>
        </authorList>
    </citation>
    <scope>NUCLEOTIDE SEQUENCE [LARGE SCALE GENOMIC DNA]</scope>
    <source>
        <strain evidence="1 2">ATCC 25935</strain>
    </source>
</reference>